<keyword evidence="3" id="KW-1185">Reference proteome</keyword>
<sequence length="267" mass="27702">MKHDLLSQLATEAQQGKLSWSELAEQILAQETPAGSAHHPDLDRRRRCGFGEVIFGSGKSAADVIEIARELLASGQREVLVTRVAAELAAAVQGHFARSKYDDQGRTLRLSEETFSPALPSATDSAALVTVTVVTAGSTDLPVAREALETLHWMGVSAELLTDVGVAGPYRLLAHLEQLRSSVAVVVVAGMEGALASVVGGLVPCPVIAVPTSVGYGANFEGITTLLSMLSSCAAGVTAVNIDAGFKGGYIAGLIAAQVSQARPSTR</sequence>
<accession>A0A518GFA5</accession>
<dbReference type="InterPro" id="IPR000031">
    <property type="entry name" value="PurE_dom"/>
</dbReference>
<protein>
    <submittedName>
        <fullName evidence="2">AIR carboxylase</fullName>
    </submittedName>
</protein>
<organism evidence="2 3">
    <name type="scientific">Aureliella helgolandensis</name>
    <dbReference type="NCBI Taxonomy" id="2527968"/>
    <lineage>
        <taxon>Bacteria</taxon>
        <taxon>Pseudomonadati</taxon>
        <taxon>Planctomycetota</taxon>
        <taxon>Planctomycetia</taxon>
        <taxon>Pirellulales</taxon>
        <taxon>Pirellulaceae</taxon>
        <taxon>Aureliella</taxon>
    </lineage>
</organism>
<reference evidence="2 3" key="1">
    <citation type="submission" date="2019-02" db="EMBL/GenBank/DDBJ databases">
        <title>Deep-cultivation of Planctomycetes and their phenomic and genomic characterization uncovers novel biology.</title>
        <authorList>
            <person name="Wiegand S."/>
            <person name="Jogler M."/>
            <person name="Boedeker C."/>
            <person name="Pinto D."/>
            <person name="Vollmers J."/>
            <person name="Rivas-Marin E."/>
            <person name="Kohn T."/>
            <person name="Peeters S.H."/>
            <person name="Heuer A."/>
            <person name="Rast P."/>
            <person name="Oberbeckmann S."/>
            <person name="Bunk B."/>
            <person name="Jeske O."/>
            <person name="Meyerdierks A."/>
            <person name="Storesund J.E."/>
            <person name="Kallscheuer N."/>
            <person name="Luecker S."/>
            <person name="Lage O.M."/>
            <person name="Pohl T."/>
            <person name="Merkel B.J."/>
            <person name="Hornburger P."/>
            <person name="Mueller R.-W."/>
            <person name="Bruemmer F."/>
            <person name="Labrenz M."/>
            <person name="Spormann A.M."/>
            <person name="Op den Camp H."/>
            <person name="Overmann J."/>
            <person name="Amann R."/>
            <person name="Jetten M.S.M."/>
            <person name="Mascher T."/>
            <person name="Medema M.H."/>
            <person name="Devos D.P."/>
            <person name="Kaster A.-K."/>
            <person name="Ovreas L."/>
            <person name="Rohde M."/>
            <person name="Galperin M.Y."/>
            <person name="Jogler C."/>
        </authorList>
    </citation>
    <scope>NUCLEOTIDE SEQUENCE [LARGE SCALE GENOMIC DNA]</scope>
    <source>
        <strain evidence="2 3">Q31a</strain>
    </source>
</reference>
<dbReference type="GO" id="GO:0006189">
    <property type="term" value="P:'de novo' IMP biosynthetic process"/>
    <property type="evidence" value="ECO:0007669"/>
    <property type="project" value="InterPro"/>
</dbReference>
<evidence type="ECO:0000313" key="2">
    <source>
        <dbReference type="EMBL" id="QDV27282.1"/>
    </source>
</evidence>
<dbReference type="Proteomes" id="UP000318017">
    <property type="component" value="Chromosome"/>
</dbReference>
<gene>
    <name evidence="2" type="ORF">Q31a_56700</name>
</gene>
<dbReference type="OrthoDB" id="9782511at2"/>
<dbReference type="PANTHER" id="PTHR43064">
    <property type="entry name" value="PHOSPHORIBOSYLAMINOIMIDAZOLE CARBOXYLASE-RELATED"/>
    <property type="match status" value="1"/>
</dbReference>
<dbReference type="InterPro" id="IPR039476">
    <property type="entry name" value="P2CMN_synthase_LarB"/>
</dbReference>
<dbReference type="EMBL" id="CP036298">
    <property type="protein sequence ID" value="QDV27282.1"/>
    <property type="molecule type" value="Genomic_DNA"/>
</dbReference>
<feature type="domain" description="PurE" evidence="1">
    <location>
        <begin position="129"/>
        <end position="261"/>
    </location>
</feature>
<dbReference type="Pfam" id="PF00731">
    <property type="entry name" value="AIRC"/>
    <property type="match status" value="1"/>
</dbReference>
<proteinExistence type="predicted"/>
<dbReference type="PANTHER" id="PTHR43064:SF1">
    <property type="entry name" value="SLL1489 PROTEIN"/>
    <property type="match status" value="1"/>
</dbReference>
<evidence type="ECO:0000313" key="3">
    <source>
        <dbReference type="Proteomes" id="UP000318017"/>
    </source>
</evidence>
<dbReference type="KEGG" id="ahel:Q31a_56700"/>
<name>A0A518GFA5_9BACT</name>
<dbReference type="SMART" id="SM01001">
    <property type="entry name" value="AIRC"/>
    <property type="match status" value="1"/>
</dbReference>
<evidence type="ECO:0000259" key="1">
    <source>
        <dbReference type="SMART" id="SM01001"/>
    </source>
</evidence>
<dbReference type="NCBIfam" id="NF033503">
    <property type="entry name" value="LarB"/>
    <property type="match status" value="1"/>
</dbReference>
<dbReference type="Gene3D" id="3.40.50.1970">
    <property type="match status" value="1"/>
</dbReference>
<dbReference type="RefSeq" id="WP_145084457.1">
    <property type="nucleotide sequence ID" value="NZ_CP036298.1"/>
</dbReference>
<dbReference type="GO" id="GO:0016787">
    <property type="term" value="F:hydrolase activity"/>
    <property type="evidence" value="ECO:0007669"/>
    <property type="project" value="InterPro"/>
</dbReference>
<dbReference type="SUPFAM" id="SSF52255">
    <property type="entry name" value="N5-CAIR mutase (phosphoribosylaminoimidazole carboxylase, PurE)"/>
    <property type="match status" value="1"/>
</dbReference>
<dbReference type="PROSITE" id="PS50096">
    <property type="entry name" value="IQ"/>
    <property type="match status" value="1"/>
</dbReference>
<dbReference type="AlphaFoldDB" id="A0A518GFA5"/>